<feature type="compositionally biased region" description="Basic and acidic residues" evidence="1">
    <location>
        <begin position="39"/>
        <end position="49"/>
    </location>
</feature>
<dbReference type="AlphaFoldDB" id="A0A1D8TNN1"/>
<name>A0A1D8TNN1_9CYAN</name>
<protein>
    <submittedName>
        <fullName evidence="2">Uncharacterized protein</fullName>
    </submittedName>
</protein>
<dbReference type="KEGG" id="mpro:BJP34_07075"/>
<feature type="compositionally biased region" description="Polar residues" evidence="1">
    <location>
        <begin position="50"/>
        <end position="59"/>
    </location>
</feature>
<proteinExistence type="predicted"/>
<sequence>METYHQLNQGIIVGDKLQVPVNQRNRSTLHGRTNSHIGTIEEKTNHYEDTSTSDSGNYP</sequence>
<reference evidence="3" key="1">
    <citation type="submission" date="2016-10" db="EMBL/GenBank/DDBJ databases">
        <title>Comparative genomics uncovers the prolific and rare metabolic potential of the cyanobacterial genus Moorea.</title>
        <authorList>
            <person name="Leao T."/>
            <person name="Castelao G."/>
            <person name="Korobeynikov A."/>
            <person name="Monroe E.A."/>
            <person name="Podell S."/>
            <person name="Glukhov E."/>
            <person name="Allen E."/>
            <person name="Gerwick W.H."/>
            <person name="Gerwick L."/>
        </authorList>
    </citation>
    <scope>NUCLEOTIDE SEQUENCE [LARGE SCALE GENOMIC DNA]</scope>
    <source>
        <strain evidence="3">PAL-8-15-08-1</strain>
    </source>
</reference>
<evidence type="ECO:0000256" key="1">
    <source>
        <dbReference type="SAM" id="MobiDB-lite"/>
    </source>
</evidence>
<dbReference type="EMBL" id="CP017599">
    <property type="protein sequence ID" value="AOW99249.1"/>
    <property type="molecule type" value="Genomic_DNA"/>
</dbReference>
<accession>A0A1D8TNN1</accession>
<feature type="region of interest" description="Disordered" evidence="1">
    <location>
        <begin position="24"/>
        <end position="59"/>
    </location>
</feature>
<evidence type="ECO:0000313" key="2">
    <source>
        <dbReference type="EMBL" id="AOW99249.1"/>
    </source>
</evidence>
<feature type="compositionally biased region" description="Polar residues" evidence="1">
    <location>
        <begin position="24"/>
        <end position="37"/>
    </location>
</feature>
<evidence type="ECO:0000313" key="3">
    <source>
        <dbReference type="Proteomes" id="UP000177870"/>
    </source>
</evidence>
<dbReference type="Proteomes" id="UP000177870">
    <property type="component" value="Chromosome"/>
</dbReference>
<gene>
    <name evidence="2" type="ORF">BJP34_07075</name>
</gene>
<organism evidence="2 3">
    <name type="scientific">Moorena producens PAL-8-15-08-1</name>
    <dbReference type="NCBI Taxonomy" id="1458985"/>
    <lineage>
        <taxon>Bacteria</taxon>
        <taxon>Bacillati</taxon>
        <taxon>Cyanobacteriota</taxon>
        <taxon>Cyanophyceae</taxon>
        <taxon>Coleofasciculales</taxon>
        <taxon>Coleofasciculaceae</taxon>
        <taxon>Moorena</taxon>
    </lineage>
</organism>